<dbReference type="PANTHER" id="PTHR43829">
    <property type="entry name" value="AQUAPORIN OR AQUAGLYCEROPORIN RELATED"/>
    <property type="match status" value="1"/>
</dbReference>
<dbReference type="SUPFAM" id="SSF81338">
    <property type="entry name" value="Aquaporin-like"/>
    <property type="match status" value="1"/>
</dbReference>
<evidence type="ECO:0000256" key="2">
    <source>
        <dbReference type="ARBA" id="ARBA00006175"/>
    </source>
</evidence>
<evidence type="ECO:0000256" key="4">
    <source>
        <dbReference type="ARBA" id="ARBA00022692"/>
    </source>
</evidence>
<dbReference type="PANTHER" id="PTHR43829:SF9">
    <property type="entry name" value="AQUAPORIN-9"/>
    <property type="match status" value="1"/>
</dbReference>
<evidence type="ECO:0000256" key="5">
    <source>
        <dbReference type="ARBA" id="ARBA00022989"/>
    </source>
</evidence>
<evidence type="ECO:0000313" key="9">
    <source>
        <dbReference type="EMBL" id="EFM27350.1"/>
    </source>
</evidence>
<dbReference type="AlphaFoldDB" id="E0PDJ0"/>
<evidence type="ECO:0000313" key="10">
    <source>
        <dbReference type="Proteomes" id="UP000004290"/>
    </source>
</evidence>
<proteinExistence type="inferred from homology"/>
<dbReference type="Proteomes" id="UP000004290">
    <property type="component" value="Unassembled WGS sequence"/>
</dbReference>
<keyword evidence="10" id="KW-1185">Reference proteome</keyword>
<keyword evidence="6 8" id="KW-0472">Membrane</keyword>
<name>E0PDJ0_STREI</name>
<dbReference type="InterPro" id="IPR023271">
    <property type="entry name" value="Aquaporin-like"/>
</dbReference>
<dbReference type="Gene3D" id="1.20.1080.10">
    <property type="entry name" value="Glycerol uptake facilitator protein"/>
    <property type="match status" value="1"/>
</dbReference>
<comment type="similarity">
    <text evidence="2 7">Belongs to the MIP/aquaporin (TC 1.A.8) family.</text>
</comment>
<dbReference type="PRINTS" id="PR00783">
    <property type="entry name" value="MINTRINSICP"/>
</dbReference>
<feature type="transmembrane region" description="Helical" evidence="8">
    <location>
        <begin position="72"/>
        <end position="93"/>
    </location>
</feature>
<dbReference type="EMBL" id="AEEL01000014">
    <property type="protein sequence ID" value="EFM27350.1"/>
    <property type="molecule type" value="Genomic_DNA"/>
</dbReference>
<feature type="transmembrane region" description="Helical" evidence="8">
    <location>
        <begin position="12"/>
        <end position="36"/>
    </location>
</feature>
<evidence type="ECO:0000256" key="7">
    <source>
        <dbReference type="RuleBase" id="RU000477"/>
    </source>
</evidence>
<dbReference type="HOGENOM" id="CLU_156279_1_0_9"/>
<keyword evidence="3 7" id="KW-0813">Transport</keyword>
<protein>
    <recommendedName>
        <fullName evidence="11">MIP family channel protein</fullName>
    </recommendedName>
</protein>
<dbReference type="GO" id="GO:0005886">
    <property type="term" value="C:plasma membrane"/>
    <property type="evidence" value="ECO:0007669"/>
    <property type="project" value="TreeGrafter"/>
</dbReference>
<evidence type="ECO:0000256" key="1">
    <source>
        <dbReference type="ARBA" id="ARBA00004141"/>
    </source>
</evidence>
<comment type="caution">
    <text evidence="9">The sequence shown here is derived from an EMBL/GenBank/DDBJ whole genome shotgun (WGS) entry which is preliminary data.</text>
</comment>
<dbReference type="InterPro" id="IPR000425">
    <property type="entry name" value="MIP"/>
</dbReference>
<evidence type="ECO:0000256" key="6">
    <source>
        <dbReference type="ARBA" id="ARBA00023136"/>
    </source>
</evidence>
<evidence type="ECO:0000256" key="3">
    <source>
        <dbReference type="ARBA" id="ARBA00022448"/>
    </source>
</evidence>
<reference evidence="9 10" key="1">
    <citation type="submission" date="2010-07" db="EMBL/GenBank/DDBJ databases">
        <authorList>
            <person name="Muzny D."/>
            <person name="Qin X."/>
            <person name="Deng J."/>
            <person name="Jiang H."/>
            <person name="Liu Y."/>
            <person name="Qu J."/>
            <person name="Song X.-Z."/>
            <person name="Zhang L."/>
            <person name="Thornton R."/>
            <person name="Coyle M."/>
            <person name="Francisco L."/>
            <person name="Jackson L."/>
            <person name="Javaid M."/>
            <person name="Korchina V."/>
            <person name="Kovar C."/>
            <person name="Mata R."/>
            <person name="Mathew T."/>
            <person name="Ngo R."/>
            <person name="Nguyen L."/>
            <person name="Nguyen N."/>
            <person name="Okwuonu G."/>
            <person name="Ongeri F."/>
            <person name="Pham C."/>
            <person name="Simmons D."/>
            <person name="Wilczek-Boney K."/>
            <person name="Hale W."/>
            <person name="Jakkamsetti A."/>
            <person name="Pham P."/>
            <person name="Ruth R."/>
            <person name="San Lucas F."/>
            <person name="Warren J."/>
            <person name="Zhang J."/>
            <person name="Zhao Z."/>
            <person name="Zhou C."/>
            <person name="Zhu D."/>
            <person name="Lee S."/>
            <person name="Bess C."/>
            <person name="Blankenburg K."/>
            <person name="Forbes L."/>
            <person name="Fu Q."/>
            <person name="Gubbala S."/>
            <person name="Hirani K."/>
            <person name="Jayaseelan J.C."/>
            <person name="Lara F."/>
            <person name="Munidasa M."/>
            <person name="Palculict T."/>
            <person name="Patil S."/>
            <person name="Pu L.-L."/>
            <person name="Saada N."/>
            <person name="Tang L."/>
            <person name="Weissenberger G."/>
            <person name="Zhu Y."/>
            <person name="Hemphill L."/>
            <person name="Shang Y."/>
            <person name="Youmans B."/>
            <person name="Ayvaz T."/>
            <person name="Ross M."/>
            <person name="Santibanez J."/>
            <person name="Aqrawi P."/>
            <person name="Gross S."/>
            <person name="Joshi V."/>
            <person name="Fowler G."/>
            <person name="Nazareth L."/>
            <person name="Reid J."/>
            <person name="Worley K."/>
            <person name="Petrosino J."/>
            <person name="Highlander S."/>
            <person name="Gibbs R."/>
        </authorList>
    </citation>
    <scope>NUCLEOTIDE SEQUENCE [LARGE SCALE GENOMIC DNA]</scope>
    <source>
        <strain evidence="9 10">ATCC 700338</strain>
    </source>
</reference>
<evidence type="ECO:0000256" key="8">
    <source>
        <dbReference type="SAM" id="Phobius"/>
    </source>
</evidence>
<evidence type="ECO:0008006" key="11">
    <source>
        <dbReference type="Google" id="ProtNLM"/>
    </source>
</evidence>
<keyword evidence="5 8" id="KW-1133">Transmembrane helix</keyword>
<sequence length="98" mass="10752">MVSINSVMSIRVFDLSYFIKLIIQITVLVLTIHFSLGPTTGYAINPARDFGPRIVHALLPIPNKGDSDWGYAWIPVLGPIVGGTAGALIYQMLLNHFL</sequence>
<dbReference type="InterPro" id="IPR050363">
    <property type="entry name" value="MIP/Aquaporin"/>
</dbReference>
<dbReference type="GO" id="GO:0015254">
    <property type="term" value="F:glycerol channel activity"/>
    <property type="evidence" value="ECO:0007669"/>
    <property type="project" value="TreeGrafter"/>
</dbReference>
<organism evidence="9 10">
    <name type="scientific">Streptococcus equinus ATCC 700338</name>
    <dbReference type="NCBI Taxonomy" id="864569"/>
    <lineage>
        <taxon>Bacteria</taxon>
        <taxon>Bacillati</taxon>
        <taxon>Bacillota</taxon>
        <taxon>Bacilli</taxon>
        <taxon>Lactobacillales</taxon>
        <taxon>Streptococcaceae</taxon>
        <taxon>Streptococcus</taxon>
    </lineage>
</organism>
<keyword evidence="4 7" id="KW-0812">Transmembrane</keyword>
<gene>
    <name evidence="9" type="ORF">HMPREF9319_0913</name>
</gene>
<dbReference type="Pfam" id="PF00230">
    <property type="entry name" value="MIP"/>
    <property type="match status" value="1"/>
</dbReference>
<accession>E0PDJ0</accession>
<comment type="subcellular location">
    <subcellularLocation>
        <location evidence="1">Membrane</location>
        <topology evidence="1">Multi-pass membrane protein</topology>
    </subcellularLocation>
</comment>